<sequence length="76" mass="8755">MQMCNIFWLHFLYLISCIKSVSVVMQVKQKSTIRPGPTPGHRWRGGSDETVLSPDAVSSIRDATCREWLLKRNQFC</sequence>
<keyword evidence="3" id="KW-1185">Reference proteome</keyword>
<keyword evidence="1" id="KW-0812">Transmembrane</keyword>
<dbReference type="Gramene" id="AET5Gv20508900.10">
    <property type="protein sequence ID" value="AET5Gv20508900.10"/>
    <property type="gene ID" value="AET5Gv20508900"/>
</dbReference>
<accession>A0A453KTE6</accession>
<organism evidence="2 3">
    <name type="scientific">Aegilops tauschii subsp. strangulata</name>
    <name type="common">Goatgrass</name>
    <dbReference type="NCBI Taxonomy" id="200361"/>
    <lineage>
        <taxon>Eukaryota</taxon>
        <taxon>Viridiplantae</taxon>
        <taxon>Streptophyta</taxon>
        <taxon>Embryophyta</taxon>
        <taxon>Tracheophyta</taxon>
        <taxon>Spermatophyta</taxon>
        <taxon>Magnoliopsida</taxon>
        <taxon>Liliopsida</taxon>
        <taxon>Poales</taxon>
        <taxon>Poaceae</taxon>
        <taxon>BOP clade</taxon>
        <taxon>Pooideae</taxon>
        <taxon>Triticodae</taxon>
        <taxon>Triticeae</taxon>
        <taxon>Triticinae</taxon>
        <taxon>Aegilops</taxon>
    </lineage>
</organism>
<reference evidence="3" key="2">
    <citation type="journal article" date="2017" name="Nat. Plants">
        <title>The Aegilops tauschii genome reveals multiple impacts of transposons.</title>
        <authorList>
            <person name="Zhao G."/>
            <person name="Zou C."/>
            <person name="Li K."/>
            <person name="Wang K."/>
            <person name="Li T."/>
            <person name="Gao L."/>
            <person name="Zhang X."/>
            <person name="Wang H."/>
            <person name="Yang Z."/>
            <person name="Liu X."/>
            <person name="Jiang W."/>
            <person name="Mao L."/>
            <person name="Kong X."/>
            <person name="Jiao Y."/>
            <person name="Jia J."/>
        </authorList>
    </citation>
    <scope>NUCLEOTIDE SEQUENCE [LARGE SCALE GENOMIC DNA]</scope>
    <source>
        <strain evidence="3">cv. AL8/78</strain>
    </source>
</reference>
<evidence type="ECO:0000313" key="2">
    <source>
        <dbReference type="EnsemblPlants" id="AET5Gv20508900.10"/>
    </source>
</evidence>
<reference evidence="3" key="1">
    <citation type="journal article" date="2014" name="Science">
        <title>Ancient hybridizations among the ancestral genomes of bread wheat.</title>
        <authorList>
            <consortium name="International Wheat Genome Sequencing Consortium,"/>
            <person name="Marcussen T."/>
            <person name="Sandve S.R."/>
            <person name="Heier L."/>
            <person name="Spannagl M."/>
            <person name="Pfeifer M."/>
            <person name="Jakobsen K.S."/>
            <person name="Wulff B.B."/>
            <person name="Steuernagel B."/>
            <person name="Mayer K.F."/>
            <person name="Olsen O.A."/>
        </authorList>
    </citation>
    <scope>NUCLEOTIDE SEQUENCE [LARGE SCALE GENOMIC DNA]</scope>
    <source>
        <strain evidence="3">cv. AL8/78</strain>
    </source>
</reference>
<dbReference type="Proteomes" id="UP000015105">
    <property type="component" value="Chromosome 5D"/>
</dbReference>
<reference evidence="2" key="5">
    <citation type="journal article" date="2021" name="G3 (Bethesda)">
        <title>Aegilops tauschii genome assembly Aet v5.0 features greater sequence contiguity and improved annotation.</title>
        <authorList>
            <person name="Wang L."/>
            <person name="Zhu T."/>
            <person name="Rodriguez J.C."/>
            <person name="Deal K.R."/>
            <person name="Dubcovsky J."/>
            <person name="McGuire P.E."/>
            <person name="Lux T."/>
            <person name="Spannagl M."/>
            <person name="Mayer K.F.X."/>
            <person name="Baldrich P."/>
            <person name="Meyers B.C."/>
            <person name="Huo N."/>
            <person name="Gu Y.Q."/>
            <person name="Zhou H."/>
            <person name="Devos K.M."/>
            <person name="Bennetzen J.L."/>
            <person name="Unver T."/>
            <person name="Budak H."/>
            <person name="Gulick P.J."/>
            <person name="Galiba G."/>
            <person name="Kalapos B."/>
            <person name="Nelson D.R."/>
            <person name="Li P."/>
            <person name="You F.M."/>
            <person name="Luo M.C."/>
            <person name="Dvorak J."/>
        </authorList>
    </citation>
    <scope>NUCLEOTIDE SEQUENCE [LARGE SCALE GENOMIC DNA]</scope>
    <source>
        <strain evidence="2">cv. AL8/78</strain>
    </source>
</reference>
<evidence type="ECO:0000313" key="3">
    <source>
        <dbReference type="Proteomes" id="UP000015105"/>
    </source>
</evidence>
<keyword evidence="1" id="KW-1133">Transmembrane helix</keyword>
<evidence type="ECO:0000256" key="1">
    <source>
        <dbReference type="SAM" id="Phobius"/>
    </source>
</evidence>
<reference evidence="2" key="4">
    <citation type="submission" date="2019-03" db="UniProtKB">
        <authorList>
            <consortium name="EnsemblPlants"/>
        </authorList>
    </citation>
    <scope>IDENTIFICATION</scope>
</reference>
<proteinExistence type="predicted"/>
<reference evidence="2" key="3">
    <citation type="journal article" date="2017" name="Nature">
        <title>Genome sequence of the progenitor of the wheat D genome Aegilops tauschii.</title>
        <authorList>
            <person name="Luo M.C."/>
            <person name="Gu Y.Q."/>
            <person name="Puiu D."/>
            <person name="Wang H."/>
            <person name="Twardziok S.O."/>
            <person name="Deal K.R."/>
            <person name="Huo N."/>
            <person name="Zhu T."/>
            <person name="Wang L."/>
            <person name="Wang Y."/>
            <person name="McGuire P.E."/>
            <person name="Liu S."/>
            <person name="Long H."/>
            <person name="Ramasamy R.K."/>
            <person name="Rodriguez J.C."/>
            <person name="Van S.L."/>
            <person name="Yuan L."/>
            <person name="Wang Z."/>
            <person name="Xia Z."/>
            <person name="Xiao L."/>
            <person name="Anderson O.D."/>
            <person name="Ouyang S."/>
            <person name="Liang Y."/>
            <person name="Zimin A.V."/>
            <person name="Pertea G."/>
            <person name="Qi P."/>
            <person name="Bennetzen J.L."/>
            <person name="Dai X."/>
            <person name="Dawson M.W."/>
            <person name="Muller H.G."/>
            <person name="Kugler K."/>
            <person name="Rivarola-Duarte L."/>
            <person name="Spannagl M."/>
            <person name="Mayer K.F.X."/>
            <person name="Lu F.H."/>
            <person name="Bevan M.W."/>
            <person name="Leroy P."/>
            <person name="Li P."/>
            <person name="You F.M."/>
            <person name="Sun Q."/>
            <person name="Liu Z."/>
            <person name="Lyons E."/>
            <person name="Wicker T."/>
            <person name="Salzberg S.L."/>
            <person name="Devos K.M."/>
            <person name="Dvorak J."/>
        </authorList>
    </citation>
    <scope>NUCLEOTIDE SEQUENCE [LARGE SCALE GENOMIC DNA]</scope>
    <source>
        <strain evidence="2">cv. AL8/78</strain>
    </source>
</reference>
<name>A0A453KTE6_AEGTS</name>
<feature type="transmembrane region" description="Helical" evidence="1">
    <location>
        <begin position="6"/>
        <end position="25"/>
    </location>
</feature>
<dbReference type="AlphaFoldDB" id="A0A453KTE6"/>
<dbReference type="EnsemblPlants" id="AET5Gv20508900.10">
    <property type="protein sequence ID" value="AET5Gv20508900.10"/>
    <property type="gene ID" value="AET5Gv20508900"/>
</dbReference>
<keyword evidence="1" id="KW-0472">Membrane</keyword>
<protein>
    <submittedName>
        <fullName evidence="2">Uncharacterized protein</fullName>
    </submittedName>
</protein>